<dbReference type="EMBL" id="QDEB01105575">
    <property type="protein sequence ID" value="RZC04998.1"/>
    <property type="molecule type" value="Genomic_DNA"/>
</dbReference>
<gene>
    <name evidence="1" type="ORF">BDFB_006642</name>
</gene>
<proteinExistence type="predicted"/>
<organism evidence="1 2">
    <name type="scientific">Asbolus verrucosus</name>
    <name type="common">Desert ironclad beetle</name>
    <dbReference type="NCBI Taxonomy" id="1661398"/>
    <lineage>
        <taxon>Eukaryota</taxon>
        <taxon>Metazoa</taxon>
        <taxon>Ecdysozoa</taxon>
        <taxon>Arthropoda</taxon>
        <taxon>Hexapoda</taxon>
        <taxon>Insecta</taxon>
        <taxon>Pterygota</taxon>
        <taxon>Neoptera</taxon>
        <taxon>Endopterygota</taxon>
        <taxon>Coleoptera</taxon>
        <taxon>Polyphaga</taxon>
        <taxon>Cucujiformia</taxon>
        <taxon>Tenebrionidae</taxon>
        <taxon>Pimeliinae</taxon>
        <taxon>Asbolus</taxon>
    </lineage>
</organism>
<accession>A0A482VFI6</accession>
<comment type="caution">
    <text evidence="1">The sequence shown here is derived from an EMBL/GenBank/DDBJ whole genome shotgun (WGS) entry which is preliminary data.</text>
</comment>
<dbReference type="OrthoDB" id="10050556at2759"/>
<name>A0A482VFI6_ASBVE</name>
<reference evidence="1 2" key="1">
    <citation type="submission" date="2017-03" db="EMBL/GenBank/DDBJ databases">
        <title>Genome of the blue death feigning beetle - Asbolus verrucosus.</title>
        <authorList>
            <person name="Rider S.D."/>
        </authorList>
    </citation>
    <scope>NUCLEOTIDE SEQUENCE [LARGE SCALE GENOMIC DNA]</scope>
    <source>
        <strain evidence="1">Butters</strain>
        <tissue evidence="1">Head and leg muscle</tissue>
    </source>
</reference>
<evidence type="ECO:0000313" key="1">
    <source>
        <dbReference type="EMBL" id="RZC04998.1"/>
    </source>
</evidence>
<dbReference type="AlphaFoldDB" id="A0A482VFI6"/>
<sequence length="162" mass="18382">MQPEDVDVELPSPCLGGLDSALQQLGMLATSTDSRREYLKEIRQKPYLNMVRINTRYVSNVSIGFRVRPLTPHVRYKPYTIRERHRTRSENNDSDKDASLVKAVVDDVIESSMDLVQLKKAKSLESIVAENNPNVDLQNINIENCPELEVVSNCIQNLKVAE</sequence>
<evidence type="ECO:0000313" key="2">
    <source>
        <dbReference type="Proteomes" id="UP000292052"/>
    </source>
</evidence>
<protein>
    <submittedName>
        <fullName evidence="1">Uncharacterized protein</fullName>
    </submittedName>
</protein>
<dbReference type="Proteomes" id="UP000292052">
    <property type="component" value="Unassembled WGS sequence"/>
</dbReference>
<keyword evidence="2" id="KW-1185">Reference proteome</keyword>